<dbReference type="GO" id="GO:0016020">
    <property type="term" value="C:membrane"/>
    <property type="evidence" value="ECO:0007669"/>
    <property type="project" value="TreeGrafter"/>
</dbReference>
<evidence type="ECO:0000313" key="3">
    <source>
        <dbReference type="EMBL" id="SLM15135.1"/>
    </source>
</evidence>
<dbReference type="Gene3D" id="3.40.50.1820">
    <property type="entry name" value="alpha/beta hydrolase"/>
    <property type="match status" value="1"/>
</dbReference>
<reference evidence="3" key="1">
    <citation type="submission" date="2017-02" db="EMBL/GenBank/DDBJ databases">
        <authorList>
            <person name="Regsiter A."/>
            <person name="William W."/>
        </authorList>
    </citation>
    <scope>NUCLEOTIDE SEQUENCE</scope>
    <source>
        <strain evidence="3">Bib</strain>
    </source>
</reference>
<accession>A0A3P3XKZ4</accession>
<dbReference type="AlphaFoldDB" id="A0A3P3XKZ4"/>
<dbReference type="PANTHER" id="PTHR43798">
    <property type="entry name" value="MONOACYLGLYCEROL LIPASE"/>
    <property type="match status" value="1"/>
</dbReference>
<dbReference type="SUPFAM" id="SSF53474">
    <property type="entry name" value="alpha/beta-Hydrolases"/>
    <property type="match status" value="1"/>
</dbReference>
<dbReference type="Pfam" id="PF00561">
    <property type="entry name" value="Abhydrolase_1"/>
    <property type="match status" value="1"/>
</dbReference>
<dbReference type="PRINTS" id="PR00111">
    <property type="entry name" value="ABHYDROLASE"/>
</dbReference>
<dbReference type="InterPro" id="IPR029058">
    <property type="entry name" value="AB_hydrolase_fold"/>
</dbReference>
<evidence type="ECO:0000259" key="2">
    <source>
        <dbReference type="Pfam" id="PF00561"/>
    </source>
</evidence>
<keyword evidence="1 3" id="KW-0378">Hydrolase</keyword>
<name>A0A3P3XKZ4_9SPIR</name>
<gene>
    <name evidence="3" type="ORF">SPIROBIBN47_390025</name>
</gene>
<sequence>MASGFVAVNGIKLAYELSGTRGVGSADAPLVLLNGIAMSISHWKPLIAALPEGTRCLCHDFRGQTLSEKPAGPYSLVMHADDLAALMDALHIERGHIVGTSYGSEVAMEFAIRYPERCASLVVIDGVSELDPVLDAAVVSWMETARTDARLFYKTMLPWTYSSGYIAAQKAILAAREEAVAKLPPEWFKAFVELCKAFLDIDITPRLGAIACPTTVLVGEKDILKHKGFSEIIARNIPGAMLHVIPDAGHAVVIEQPAVVAEEIWQAVS</sequence>
<proteinExistence type="predicted"/>
<evidence type="ECO:0000256" key="1">
    <source>
        <dbReference type="ARBA" id="ARBA00022801"/>
    </source>
</evidence>
<dbReference type="InterPro" id="IPR050266">
    <property type="entry name" value="AB_hydrolase_sf"/>
</dbReference>
<dbReference type="InterPro" id="IPR000073">
    <property type="entry name" value="AB_hydrolase_1"/>
</dbReference>
<protein>
    <submittedName>
        <fullName evidence="3">Putative hydrolase</fullName>
    </submittedName>
</protein>
<dbReference type="PANTHER" id="PTHR43798:SF31">
    <property type="entry name" value="AB HYDROLASE SUPERFAMILY PROTEIN YCLE"/>
    <property type="match status" value="1"/>
</dbReference>
<organism evidence="3">
    <name type="scientific">uncultured spirochete</name>
    <dbReference type="NCBI Taxonomy" id="156406"/>
    <lineage>
        <taxon>Bacteria</taxon>
        <taxon>Pseudomonadati</taxon>
        <taxon>Spirochaetota</taxon>
        <taxon>Spirochaetia</taxon>
        <taxon>Spirochaetales</taxon>
        <taxon>environmental samples</taxon>
    </lineage>
</organism>
<dbReference type="EMBL" id="FWDM01000033">
    <property type="protein sequence ID" value="SLM15135.1"/>
    <property type="molecule type" value="Genomic_DNA"/>
</dbReference>
<dbReference type="GO" id="GO:0016787">
    <property type="term" value="F:hydrolase activity"/>
    <property type="evidence" value="ECO:0007669"/>
    <property type="project" value="UniProtKB-KW"/>
</dbReference>
<feature type="domain" description="AB hydrolase-1" evidence="2">
    <location>
        <begin position="29"/>
        <end position="256"/>
    </location>
</feature>